<sequence>MQEKAVGEIFLVSMTLFSRRSVIRLESSSLEGSQNASSAMLPMLLSLSLRNLRDFISLMESGTVVSWLWSRNSSDKERKDPKKDTGSTPSLSSSLKERYRYSMPGSMWANT</sequence>
<evidence type="ECO:0000256" key="1">
    <source>
        <dbReference type="SAM" id="MobiDB-lite"/>
    </source>
</evidence>
<feature type="region of interest" description="Disordered" evidence="1">
    <location>
        <begin position="72"/>
        <end position="98"/>
    </location>
</feature>
<protein>
    <submittedName>
        <fullName evidence="2">Uncharacterized protein</fullName>
    </submittedName>
</protein>
<dbReference type="EMBL" id="GBXM01102356">
    <property type="protein sequence ID" value="JAH06221.1"/>
    <property type="molecule type" value="Transcribed_RNA"/>
</dbReference>
<dbReference type="AlphaFoldDB" id="A0A0E9PNJ7"/>
<evidence type="ECO:0000313" key="2">
    <source>
        <dbReference type="EMBL" id="JAH06221.1"/>
    </source>
</evidence>
<proteinExistence type="predicted"/>
<reference evidence="2" key="1">
    <citation type="submission" date="2014-11" db="EMBL/GenBank/DDBJ databases">
        <authorList>
            <person name="Amaro Gonzalez C."/>
        </authorList>
    </citation>
    <scope>NUCLEOTIDE SEQUENCE</scope>
</reference>
<organism evidence="2">
    <name type="scientific">Anguilla anguilla</name>
    <name type="common">European freshwater eel</name>
    <name type="synonym">Muraena anguilla</name>
    <dbReference type="NCBI Taxonomy" id="7936"/>
    <lineage>
        <taxon>Eukaryota</taxon>
        <taxon>Metazoa</taxon>
        <taxon>Chordata</taxon>
        <taxon>Craniata</taxon>
        <taxon>Vertebrata</taxon>
        <taxon>Euteleostomi</taxon>
        <taxon>Actinopterygii</taxon>
        <taxon>Neopterygii</taxon>
        <taxon>Teleostei</taxon>
        <taxon>Anguilliformes</taxon>
        <taxon>Anguillidae</taxon>
        <taxon>Anguilla</taxon>
    </lineage>
</organism>
<name>A0A0E9PNJ7_ANGAN</name>
<accession>A0A0E9PNJ7</accession>
<feature type="compositionally biased region" description="Basic and acidic residues" evidence="1">
    <location>
        <begin position="73"/>
        <end position="85"/>
    </location>
</feature>
<reference evidence="2" key="2">
    <citation type="journal article" date="2015" name="Fish Shellfish Immunol.">
        <title>Early steps in the European eel (Anguilla anguilla)-Vibrio vulnificus interaction in the gills: Role of the RtxA13 toxin.</title>
        <authorList>
            <person name="Callol A."/>
            <person name="Pajuelo D."/>
            <person name="Ebbesson L."/>
            <person name="Teles M."/>
            <person name="MacKenzie S."/>
            <person name="Amaro C."/>
        </authorList>
    </citation>
    <scope>NUCLEOTIDE SEQUENCE</scope>
</reference>